<gene>
    <name evidence="3" type="ORF">DLK05_01240</name>
</gene>
<keyword evidence="1" id="KW-1133">Transmembrane helix</keyword>
<keyword evidence="1" id="KW-0812">Transmembrane</keyword>
<keyword evidence="1" id="KW-0472">Membrane</keyword>
<dbReference type="OrthoDB" id="9769132at2"/>
<proteinExistence type="predicted"/>
<dbReference type="PANTHER" id="PTHR33371">
    <property type="entry name" value="INTERMEMBRANE PHOSPHOLIPID TRANSPORT SYSTEM BINDING PROTEIN MLAD-RELATED"/>
    <property type="match status" value="1"/>
</dbReference>
<dbReference type="InterPro" id="IPR003399">
    <property type="entry name" value="Mce/MlaD"/>
</dbReference>
<dbReference type="PROSITE" id="PS50192">
    <property type="entry name" value="T_SNARE"/>
    <property type="match status" value="1"/>
</dbReference>
<dbReference type="PANTHER" id="PTHR33371:SF4">
    <property type="entry name" value="INTERMEMBRANE PHOSPHOLIPID TRANSPORT SYSTEM BINDING PROTEIN MLAD"/>
    <property type="match status" value="1"/>
</dbReference>
<reference evidence="3 4" key="1">
    <citation type="submission" date="2018-11" db="EMBL/GenBank/DDBJ databases">
        <title>Parancylomarina longa gen. nov., sp. nov., isolated from sediments of southern Okinawa.</title>
        <authorList>
            <person name="Fu T."/>
        </authorList>
    </citation>
    <scope>NUCLEOTIDE SEQUENCE [LARGE SCALE GENOMIC DNA]</scope>
    <source>
        <strain evidence="3 4">T3-2 S1-C</strain>
    </source>
</reference>
<sequence>MKISKDAIIGLVVVGTVVILIWGVNFLKGFNMLSSEQIFYARYERVDGLKNSSPVTLRGFKIGQIRSIKFNTALANQLIVEFSISDEYKLPSNTIARIVSSDIMGTKEIKLIAGSSKQMLQSGDTIKGNIEGDLKEQVSMQMLPLKRKAEKLMASVDSALSVIQYVFNEKTRENLSQSFSSINTTIKSLEHTSGTLDTIVTGQKSHMENIIANVDSITGNLKDNNKNITKILTNFSTISDSLSGAEIAQTIIQAKQTLQNANQILDKINAGEGSIGMLINNDTLYMNLEAASNNLTNLLIDLKNNPKKYMHFSLFDTGKTVYLKAEKNKKKQNKDKKVFYRIQIMSSLSQVSVDDPAFKQYRNIEEIYFNGRYKYTIDETQNYKEIIRKLKKAKADFPDAFIIKITPEEL</sequence>
<feature type="domain" description="T-SNARE coiled-coil homology" evidence="2">
    <location>
        <begin position="169"/>
        <end position="231"/>
    </location>
</feature>
<comment type="caution">
    <text evidence="3">The sequence shown here is derived from an EMBL/GenBank/DDBJ whole genome shotgun (WGS) entry which is preliminary data.</text>
</comment>
<name>A0A434AZG1_9BACT</name>
<keyword evidence="4" id="KW-1185">Reference proteome</keyword>
<dbReference type="EMBL" id="RJJX01000001">
    <property type="protein sequence ID" value="RUT80008.1"/>
    <property type="molecule type" value="Genomic_DNA"/>
</dbReference>
<accession>A0A434AZG1</accession>
<dbReference type="Proteomes" id="UP000282985">
    <property type="component" value="Unassembled WGS sequence"/>
</dbReference>
<dbReference type="InterPro" id="IPR000727">
    <property type="entry name" value="T_SNARE_dom"/>
</dbReference>
<protein>
    <submittedName>
        <fullName evidence="3">MCE family protein</fullName>
    </submittedName>
</protein>
<evidence type="ECO:0000313" key="3">
    <source>
        <dbReference type="EMBL" id="RUT80008.1"/>
    </source>
</evidence>
<dbReference type="Pfam" id="PF02470">
    <property type="entry name" value="MlaD"/>
    <property type="match status" value="1"/>
</dbReference>
<feature type="transmembrane region" description="Helical" evidence="1">
    <location>
        <begin position="7"/>
        <end position="27"/>
    </location>
</feature>
<dbReference type="InterPro" id="IPR052336">
    <property type="entry name" value="MlaD_Phospholipid_Transporter"/>
</dbReference>
<dbReference type="AlphaFoldDB" id="A0A434AZG1"/>
<evidence type="ECO:0000313" key="4">
    <source>
        <dbReference type="Proteomes" id="UP000282985"/>
    </source>
</evidence>
<evidence type="ECO:0000256" key="1">
    <source>
        <dbReference type="SAM" id="Phobius"/>
    </source>
</evidence>
<dbReference type="RefSeq" id="WP_127342150.1">
    <property type="nucleotide sequence ID" value="NZ_RJJX01000001.1"/>
</dbReference>
<evidence type="ECO:0000259" key="2">
    <source>
        <dbReference type="PROSITE" id="PS50192"/>
    </source>
</evidence>
<organism evidence="3 4">
    <name type="scientific">Ancylomarina longa</name>
    <dbReference type="NCBI Taxonomy" id="2487017"/>
    <lineage>
        <taxon>Bacteria</taxon>
        <taxon>Pseudomonadati</taxon>
        <taxon>Bacteroidota</taxon>
        <taxon>Bacteroidia</taxon>
        <taxon>Marinilabiliales</taxon>
        <taxon>Marinifilaceae</taxon>
        <taxon>Ancylomarina</taxon>
    </lineage>
</organism>